<dbReference type="EMBL" id="CAAALY010246647">
    <property type="protein sequence ID" value="VEL33909.1"/>
    <property type="molecule type" value="Genomic_DNA"/>
</dbReference>
<evidence type="ECO:0000313" key="2">
    <source>
        <dbReference type="EMBL" id="VEL33909.1"/>
    </source>
</evidence>
<keyword evidence="3" id="KW-1185">Reference proteome</keyword>
<reference evidence="2" key="1">
    <citation type="submission" date="2018-11" db="EMBL/GenBank/DDBJ databases">
        <authorList>
            <consortium name="Pathogen Informatics"/>
        </authorList>
    </citation>
    <scope>NUCLEOTIDE SEQUENCE</scope>
</reference>
<feature type="region of interest" description="Disordered" evidence="1">
    <location>
        <begin position="255"/>
        <end position="283"/>
    </location>
</feature>
<comment type="caution">
    <text evidence="2">The sequence shown here is derived from an EMBL/GenBank/DDBJ whole genome shotgun (WGS) entry which is preliminary data.</text>
</comment>
<protein>
    <submittedName>
        <fullName evidence="2">Uncharacterized protein</fullName>
    </submittedName>
</protein>
<sequence length="304" mass="32727">MPMTKVNPLISLCPSENQRNRFSSEDSGEVSEASSSNPMLAHCPSIGSTDGTAEELRRKVHRIQNRLAHGLTAFLSSSAGGPHLIRRLLAADIKRLYRVPIMTGDTNNTILTSDPVSNVIQFTAETGAVPKEFAPRVNKIKGGYRVTRYLTIDSKSAEPEPAESLGKLSDFLPVDGAPIECLKKSAEYASGSTTSNLPFSAHFSSSSTPDPCSQDASNDFVSICLSSFNLASRLLRQVNVALAFARFETSSLNTTETAKIDSNSSEDRLGASQSSPKENECNSELLKEPVSHGLFCDLCGQHLA</sequence>
<proteinExistence type="predicted"/>
<dbReference type="OrthoDB" id="6288382at2759"/>
<dbReference type="Proteomes" id="UP000784294">
    <property type="component" value="Unassembled WGS sequence"/>
</dbReference>
<evidence type="ECO:0000313" key="3">
    <source>
        <dbReference type="Proteomes" id="UP000784294"/>
    </source>
</evidence>
<accession>A0A448XD25</accession>
<evidence type="ECO:0000256" key="1">
    <source>
        <dbReference type="SAM" id="MobiDB-lite"/>
    </source>
</evidence>
<feature type="non-terminal residue" evidence="2">
    <location>
        <position position="304"/>
    </location>
</feature>
<organism evidence="2 3">
    <name type="scientific">Protopolystoma xenopodis</name>
    <dbReference type="NCBI Taxonomy" id="117903"/>
    <lineage>
        <taxon>Eukaryota</taxon>
        <taxon>Metazoa</taxon>
        <taxon>Spiralia</taxon>
        <taxon>Lophotrochozoa</taxon>
        <taxon>Platyhelminthes</taxon>
        <taxon>Monogenea</taxon>
        <taxon>Polyopisthocotylea</taxon>
        <taxon>Polystomatidea</taxon>
        <taxon>Polystomatidae</taxon>
        <taxon>Protopolystoma</taxon>
    </lineage>
</organism>
<dbReference type="AlphaFoldDB" id="A0A448XD25"/>
<feature type="region of interest" description="Disordered" evidence="1">
    <location>
        <begin position="15"/>
        <end position="51"/>
    </location>
</feature>
<gene>
    <name evidence="2" type="ORF">PXEA_LOCUS27349</name>
</gene>
<name>A0A448XD25_9PLAT</name>